<dbReference type="EC" id="2.7.7.65" evidence="2"/>
<dbReference type="NCBIfam" id="TIGR00254">
    <property type="entry name" value="GGDEF"/>
    <property type="match status" value="1"/>
</dbReference>
<reference evidence="6 7" key="1">
    <citation type="submission" date="2018-03" db="EMBL/GenBank/DDBJ databases">
        <title>Whole genome sequencing of Histamine producing bacteria.</title>
        <authorList>
            <person name="Butler K."/>
        </authorList>
    </citation>
    <scope>NUCLEOTIDE SEQUENCE [LARGE SCALE GENOMIC DNA]</scope>
    <source>
        <strain evidence="6 7">JCM 13586</strain>
    </source>
</reference>
<dbReference type="InterPro" id="IPR029787">
    <property type="entry name" value="Nucleotide_cyclase"/>
</dbReference>
<evidence type="ECO:0000256" key="1">
    <source>
        <dbReference type="ARBA" id="ARBA00001946"/>
    </source>
</evidence>
<dbReference type="PANTHER" id="PTHR45138:SF9">
    <property type="entry name" value="DIGUANYLATE CYCLASE DGCM-RELATED"/>
    <property type="match status" value="1"/>
</dbReference>
<evidence type="ECO:0000259" key="5">
    <source>
        <dbReference type="PROSITE" id="PS50887"/>
    </source>
</evidence>
<evidence type="ECO:0000256" key="3">
    <source>
        <dbReference type="ARBA" id="ARBA00034247"/>
    </source>
</evidence>
<protein>
    <recommendedName>
        <fullName evidence="2">diguanylate cyclase</fullName>
        <ecNumber evidence="2">2.7.7.65</ecNumber>
    </recommendedName>
</protein>
<dbReference type="FunFam" id="3.30.70.270:FF:000001">
    <property type="entry name" value="Diguanylate cyclase domain protein"/>
    <property type="match status" value="1"/>
</dbReference>
<dbReference type="SUPFAM" id="SSF55073">
    <property type="entry name" value="Nucleotide cyclase"/>
    <property type="match status" value="1"/>
</dbReference>
<evidence type="ECO:0000256" key="4">
    <source>
        <dbReference type="SAM" id="Coils"/>
    </source>
</evidence>
<feature type="coiled-coil region" evidence="4">
    <location>
        <begin position="337"/>
        <end position="375"/>
    </location>
</feature>
<organism evidence="6 7">
    <name type="scientific">Photobacterium lutimaris</name>
    <dbReference type="NCBI Taxonomy" id="388278"/>
    <lineage>
        <taxon>Bacteria</taxon>
        <taxon>Pseudomonadati</taxon>
        <taxon>Pseudomonadota</taxon>
        <taxon>Gammaproteobacteria</taxon>
        <taxon>Vibrionales</taxon>
        <taxon>Vibrionaceae</taxon>
        <taxon>Photobacterium</taxon>
    </lineage>
</organism>
<comment type="cofactor">
    <cofactor evidence="1">
        <name>Mg(2+)</name>
        <dbReference type="ChEBI" id="CHEBI:18420"/>
    </cofactor>
</comment>
<name>A0A2T3IVE1_9GAMM</name>
<keyword evidence="4" id="KW-0175">Coiled coil</keyword>
<dbReference type="GO" id="GO:0043709">
    <property type="term" value="P:cell adhesion involved in single-species biofilm formation"/>
    <property type="evidence" value="ECO:0007669"/>
    <property type="project" value="TreeGrafter"/>
</dbReference>
<dbReference type="OrthoDB" id="9803824at2"/>
<dbReference type="InterPro" id="IPR043128">
    <property type="entry name" value="Rev_trsase/Diguanyl_cyclase"/>
</dbReference>
<proteinExistence type="predicted"/>
<keyword evidence="7" id="KW-1185">Reference proteome</keyword>
<sequence>MAQGSHIQDFYNRVLSLSGKSHGLRATCEQICRNLLLSFSVQDATLVVADGSGWKTLLTIDDTGINYRSPPIKSQDTKVLSLYQLNQAMQLQVATLTEQDNTYRLSLPLERRSRIIGCFIADFPKNVVSRQFKAKDFSFLGVLLASELNASMTDAIIQDEHSGRRIAERELQIRQNEQLSVQKLLQALHDISFKLWRAQSIDNLLFTAVDEAKKKLNIDRMAIFLFRGVDRVLGTYGTDIHGNTVDEHYFETEISELWFSVHALENKEYLAIKENTPLYHDLQVVGFGWSAYISLWDEDTPIGWIACDNLLSGMPLPGHLHQLLKQFGFIVSQHLVRRQAEEKLIQLNTELEQRVAERTQALQQANEKLEKVSREDPLTQVANRRQFDERFLDEWRRAERHSLPISLLIIDVDHFKDYNDSFGHAAGDQCLKIIATTLAPLERRAGALFARYGGEEFILLLPGQDQHAAQYAAKRALEAIRELALPRGTQNGDTTNIVTISLGGCTIIPSSRRSADAFFKLADSALYEAKSCGRNQLFMINEMAES</sequence>
<dbReference type="AlphaFoldDB" id="A0A2T3IVE1"/>
<dbReference type="GO" id="GO:1902201">
    <property type="term" value="P:negative regulation of bacterial-type flagellum-dependent cell motility"/>
    <property type="evidence" value="ECO:0007669"/>
    <property type="project" value="TreeGrafter"/>
</dbReference>
<dbReference type="GO" id="GO:0005886">
    <property type="term" value="C:plasma membrane"/>
    <property type="evidence" value="ECO:0007669"/>
    <property type="project" value="TreeGrafter"/>
</dbReference>
<comment type="caution">
    <text evidence="6">The sequence shown here is derived from an EMBL/GenBank/DDBJ whole genome shotgun (WGS) entry which is preliminary data.</text>
</comment>
<dbReference type="SUPFAM" id="SSF55781">
    <property type="entry name" value="GAF domain-like"/>
    <property type="match status" value="1"/>
</dbReference>
<dbReference type="PROSITE" id="PS50887">
    <property type="entry name" value="GGDEF"/>
    <property type="match status" value="1"/>
</dbReference>
<gene>
    <name evidence="6" type="ORF">C9I99_17495</name>
</gene>
<dbReference type="EMBL" id="PYMH01000009">
    <property type="protein sequence ID" value="PSU32396.1"/>
    <property type="molecule type" value="Genomic_DNA"/>
</dbReference>
<dbReference type="RefSeq" id="WP_107350146.1">
    <property type="nucleotide sequence ID" value="NZ_PYMH01000009.1"/>
</dbReference>
<comment type="catalytic activity">
    <reaction evidence="3">
        <text>2 GTP = 3',3'-c-di-GMP + 2 diphosphate</text>
        <dbReference type="Rhea" id="RHEA:24898"/>
        <dbReference type="ChEBI" id="CHEBI:33019"/>
        <dbReference type="ChEBI" id="CHEBI:37565"/>
        <dbReference type="ChEBI" id="CHEBI:58805"/>
        <dbReference type="EC" id="2.7.7.65"/>
    </reaction>
</comment>
<evidence type="ECO:0000313" key="6">
    <source>
        <dbReference type="EMBL" id="PSU32396.1"/>
    </source>
</evidence>
<dbReference type="Proteomes" id="UP000241222">
    <property type="component" value="Unassembled WGS sequence"/>
</dbReference>
<feature type="domain" description="GGDEF" evidence="5">
    <location>
        <begin position="403"/>
        <end position="542"/>
    </location>
</feature>
<dbReference type="PANTHER" id="PTHR45138">
    <property type="entry name" value="REGULATORY COMPONENTS OF SENSORY TRANSDUCTION SYSTEM"/>
    <property type="match status" value="1"/>
</dbReference>
<dbReference type="GO" id="GO:0052621">
    <property type="term" value="F:diguanylate cyclase activity"/>
    <property type="evidence" value="ECO:0007669"/>
    <property type="project" value="UniProtKB-EC"/>
</dbReference>
<evidence type="ECO:0000256" key="2">
    <source>
        <dbReference type="ARBA" id="ARBA00012528"/>
    </source>
</evidence>
<dbReference type="InterPro" id="IPR000160">
    <property type="entry name" value="GGDEF_dom"/>
</dbReference>
<dbReference type="Gene3D" id="3.30.70.270">
    <property type="match status" value="1"/>
</dbReference>
<dbReference type="SMART" id="SM00267">
    <property type="entry name" value="GGDEF"/>
    <property type="match status" value="1"/>
</dbReference>
<accession>A0A2T3IVE1</accession>
<dbReference type="CDD" id="cd01949">
    <property type="entry name" value="GGDEF"/>
    <property type="match status" value="1"/>
</dbReference>
<evidence type="ECO:0000313" key="7">
    <source>
        <dbReference type="Proteomes" id="UP000241222"/>
    </source>
</evidence>
<dbReference type="InterPro" id="IPR050469">
    <property type="entry name" value="Diguanylate_Cyclase"/>
</dbReference>
<dbReference type="Pfam" id="PF00990">
    <property type="entry name" value="GGDEF"/>
    <property type="match status" value="1"/>
</dbReference>